<sequence length="118" mass="13740">LSKELRMGHVFDGWKQGLINFPPTYKYEINCDRYVGERPKQGEKRRSPAWCDRILCLGKGIKQLQYGRAEIKLSDHRPVSSALLVEVEVFDHRKLKRALNFTRAAVHLEIFLDEDGEI</sequence>
<dbReference type="PANTHER" id="PTHR45666">
    <property type="entry name" value="TYPE IV INOSITOL POLYPHOSPHATE 5-PHOSPHATASE 9"/>
    <property type="match status" value="1"/>
</dbReference>
<accession>A0A445IYF8</accession>
<dbReference type="InterPro" id="IPR036691">
    <property type="entry name" value="Endo/exonu/phosph_ase_sf"/>
</dbReference>
<feature type="non-terminal residue" evidence="4">
    <location>
        <position position="1"/>
    </location>
</feature>
<organism evidence="4 5">
    <name type="scientific">Glycine soja</name>
    <name type="common">Wild soybean</name>
    <dbReference type="NCBI Taxonomy" id="3848"/>
    <lineage>
        <taxon>Eukaryota</taxon>
        <taxon>Viridiplantae</taxon>
        <taxon>Streptophyta</taxon>
        <taxon>Embryophyta</taxon>
        <taxon>Tracheophyta</taxon>
        <taxon>Spermatophyta</taxon>
        <taxon>Magnoliopsida</taxon>
        <taxon>eudicotyledons</taxon>
        <taxon>Gunneridae</taxon>
        <taxon>Pentapetalae</taxon>
        <taxon>rosids</taxon>
        <taxon>fabids</taxon>
        <taxon>Fabales</taxon>
        <taxon>Fabaceae</taxon>
        <taxon>Papilionoideae</taxon>
        <taxon>50 kb inversion clade</taxon>
        <taxon>NPAAA clade</taxon>
        <taxon>indigoferoid/millettioid clade</taxon>
        <taxon>Phaseoleae</taxon>
        <taxon>Glycine</taxon>
        <taxon>Glycine subgen. Soja</taxon>
    </lineage>
</organism>
<dbReference type="InterPro" id="IPR045849">
    <property type="entry name" value="IP5P_plant"/>
</dbReference>
<dbReference type="FunFam" id="3.60.10.10:FF:000213">
    <property type="entry name" value="Type I inositol polyphosphate 5-phosphatase 10"/>
    <property type="match status" value="1"/>
</dbReference>
<evidence type="ECO:0000259" key="3">
    <source>
        <dbReference type="Pfam" id="PF22669"/>
    </source>
</evidence>
<proteinExistence type="inferred from homology"/>
<dbReference type="AlphaFoldDB" id="A0A445IYF8"/>
<dbReference type="PANTHER" id="PTHR45666:SF21">
    <property type="entry name" value="TYPE I INOSITOL POLYPHOSPHATE 5-PHOSPHATASE 2"/>
    <property type="match status" value="1"/>
</dbReference>
<protein>
    <submittedName>
        <fullName evidence="4">Type I inositol polyphosphate 5-phosphatase 2</fullName>
    </submittedName>
</protein>
<dbReference type="GO" id="GO:0004439">
    <property type="term" value="F:phosphatidylinositol-4,5-bisphosphate 5-phosphatase activity"/>
    <property type="evidence" value="ECO:0007669"/>
    <property type="project" value="TreeGrafter"/>
</dbReference>
<dbReference type="GO" id="GO:0004445">
    <property type="term" value="F:inositol-polyphosphate 5-phosphatase activity"/>
    <property type="evidence" value="ECO:0007669"/>
    <property type="project" value="InterPro"/>
</dbReference>
<dbReference type="Pfam" id="PF22669">
    <property type="entry name" value="Exo_endo_phos2"/>
    <property type="match status" value="1"/>
</dbReference>
<dbReference type="Proteomes" id="UP000289340">
    <property type="component" value="Chromosome 9"/>
</dbReference>
<dbReference type="EMBL" id="QZWG01000009">
    <property type="protein sequence ID" value="RZB91080.1"/>
    <property type="molecule type" value="Genomic_DNA"/>
</dbReference>
<gene>
    <name evidence="4" type="ORF">D0Y65_023467</name>
</gene>
<evidence type="ECO:0000313" key="4">
    <source>
        <dbReference type="EMBL" id="RZB91080.1"/>
    </source>
</evidence>
<evidence type="ECO:0000256" key="1">
    <source>
        <dbReference type="ARBA" id="ARBA00010768"/>
    </source>
</evidence>
<dbReference type="InterPro" id="IPR000300">
    <property type="entry name" value="IPPc"/>
</dbReference>
<dbReference type="SUPFAM" id="SSF56219">
    <property type="entry name" value="DNase I-like"/>
    <property type="match status" value="1"/>
</dbReference>
<dbReference type="GO" id="GO:0034485">
    <property type="term" value="F:phosphatidylinositol-3,4,5-trisphosphate 5-phosphatase activity"/>
    <property type="evidence" value="ECO:0007669"/>
    <property type="project" value="TreeGrafter"/>
</dbReference>
<evidence type="ECO:0000256" key="2">
    <source>
        <dbReference type="ARBA" id="ARBA00022801"/>
    </source>
</evidence>
<feature type="domain" description="Inositol polyphosphate-related phosphatase" evidence="3">
    <location>
        <begin position="1"/>
        <end position="81"/>
    </location>
</feature>
<dbReference type="Gene3D" id="3.60.10.10">
    <property type="entry name" value="Endonuclease/exonuclease/phosphatase"/>
    <property type="match status" value="1"/>
</dbReference>
<name>A0A445IYF8_GLYSO</name>
<reference evidence="4 5" key="1">
    <citation type="submission" date="2018-09" db="EMBL/GenBank/DDBJ databases">
        <title>A high-quality reference genome of wild soybean provides a powerful tool to mine soybean genomes.</title>
        <authorList>
            <person name="Xie M."/>
            <person name="Chung C.Y.L."/>
            <person name="Li M.-W."/>
            <person name="Wong F.-L."/>
            <person name="Chan T.-F."/>
            <person name="Lam H.-M."/>
        </authorList>
    </citation>
    <scope>NUCLEOTIDE SEQUENCE [LARGE SCALE GENOMIC DNA]</scope>
    <source>
        <strain evidence="5">cv. W05</strain>
        <tissue evidence="4">Hypocotyl of etiolated seedlings</tissue>
    </source>
</reference>
<comment type="similarity">
    <text evidence="1">Belongs to the inositol polyphosphate 5-phosphatase family.</text>
</comment>
<dbReference type="GO" id="GO:0046856">
    <property type="term" value="P:phosphatidylinositol dephosphorylation"/>
    <property type="evidence" value="ECO:0007669"/>
    <property type="project" value="InterPro"/>
</dbReference>
<comment type="caution">
    <text evidence="4">The sequence shown here is derived from an EMBL/GenBank/DDBJ whole genome shotgun (WGS) entry which is preliminary data.</text>
</comment>
<keyword evidence="5" id="KW-1185">Reference proteome</keyword>
<keyword evidence="2" id="KW-0378">Hydrolase</keyword>
<evidence type="ECO:0000313" key="5">
    <source>
        <dbReference type="Proteomes" id="UP000289340"/>
    </source>
</evidence>